<dbReference type="EMBL" id="CP093547">
    <property type="protein sequence ID" value="UNP29156.1"/>
    <property type="molecule type" value="Genomic_DNA"/>
</dbReference>
<evidence type="ECO:0000259" key="1">
    <source>
        <dbReference type="Pfam" id="PF04965"/>
    </source>
</evidence>
<sequence length="137" mass="15582">MTDSPQFLGKGWSFPVTFSNQGRSVAMAQAEDDIRQSLDILLSTGLGERVMRPGFGWKRDALMFEPLSTSFGSYLAREIENTILFYESRIELNRVDFEAASDQTGLILIRLDYTVRATNTRTNLVYPFYLDHQEAKG</sequence>
<name>A0ABY3XCE3_9GAMM</name>
<feature type="domain" description="IraD/Gp25-like" evidence="1">
    <location>
        <begin position="29"/>
        <end position="119"/>
    </location>
</feature>
<dbReference type="Proteomes" id="UP000829194">
    <property type="component" value="Chromosome"/>
</dbReference>
<evidence type="ECO:0000313" key="2">
    <source>
        <dbReference type="EMBL" id="UNP29156.1"/>
    </source>
</evidence>
<dbReference type="Pfam" id="PF04965">
    <property type="entry name" value="GPW_gp25"/>
    <property type="match status" value="1"/>
</dbReference>
<keyword evidence="3" id="KW-1185">Reference proteome</keyword>
<proteinExistence type="predicted"/>
<accession>A0ABY3XCE3</accession>
<dbReference type="RefSeq" id="WP_222837541.1">
    <property type="nucleotide sequence ID" value="NZ_CP011131.1"/>
</dbReference>
<dbReference type="SUPFAM" id="SSF160719">
    <property type="entry name" value="gpW/gp25-like"/>
    <property type="match status" value="1"/>
</dbReference>
<dbReference type="Gene3D" id="3.10.450.40">
    <property type="match status" value="1"/>
</dbReference>
<reference evidence="2 3" key="1">
    <citation type="submission" date="2022-03" db="EMBL/GenBank/DDBJ databases">
        <title>Complete genome sequence of Lysobacter capsici VKM B-2533 and Lysobacter gummosus 10.1.1, promising sources of lytic agents.</title>
        <authorList>
            <person name="Tarlachkov S.V."/>
            <person name="Kudryakova I.V."/>
            <person name="Afoshin A.S."/>
            <person name="Leontyevskaya E.A."/>
            <person name="Leontyevskaya N.V."/>
        </authorList>
    </citation>
    <scope>NUCLEOTIDE SEQUENCE [LARGE SCALE GENOMIC DNA]</scope>
    <source>
        <strain evidence="2 3">10.1.1</strain>
    </source>
</reference>
<protein>
    <submittedName>
        <fullName evidence="2">GPW/gp25 family protein</fullName>
    </submittedName>
</protein>
<gene>
    <name evidence="2" type="ORF">MOV92_22235</name>
</gene>
<dbReference type="InterPro" id="IPR007048">
    <property type="entry name" value="IraD/Gp25-like"/>
</dbReference>
<evidence type="ECO:0000313" key="3">
    <source>
        <dbReference type="Proteomes" id="UP000829194"/>
    </source>
</evidence>
<organism evidence="2 3">
    <name type="scientific">Lysobacter gummosus</name>
    <dbReference type="NCBI Taxonomy" id="262324"/>
    <lineage>
        <taxon>Bacteria</taxon>
        <taxon>Pseudomonadati</taxon>
        <taxon>Pseudomonadota</taxon>
        <taxon>Gammaproteobacteria</taxon>
        <taxon>Lysobacterales</taxon>
        <taxon>Lysobacteraceae</taxon>
        <taxon>Lysobacter</taxon>
    </lineage>
</organism>